<accession>A0ABU3Q0T3</accession>
<dbReference type="RefSeq" id="WP_315735546.1">
    <property type="nucleotide sequence ID" value="NZ_JAVYII010000010.1"/>
</dbReference>
<feature type="transmembrane region" description="Helical" evidence="1">
    <location>
        <begin position="37"/>
        <end position="54"/>
    </location>
</feature>
<dbReference type="Proteomes" id="UP001268542">
    <property type="component" value="Unassembled WGS sequence"/>
</dbReference>
<sequence length="60" mass="6170">MTTALQLAIGVALVAAGAVLALGFPDAELGWFEGRPLGIVLVVVGVIDLVEGLWRRGRAA</sequence>
<gene>
    <name evidence="2" type="ORF">RDV89_18655</name>
</gene>
<evidence type="ECO:0000313" key="3">
    <source>
        <dbReference type="Proteomes" id="UP001268542"/>
    </source>
</evidence>
<dbReference type="EMBL" id="JAVYII010000010">
    <property type="protein sequence ID" value="MDT9595115.1"/>
    <property type="molecule type" value="Genomic_DNA"/>
</dbReference>
<evidence type="ECO:0000256" key="1">
    <source>
        <dbReference type="SAM" id="Phobius"/>
    </source>
</evidence>
<keyword evidence="1" id="KW-0472">Membrane</keyword>
<organism evidence="2 3">
    <name type="scientific">Nocardioides imazamoxiresistens</name>
    <dbReference type="NCBI Taxonomy" id="3231893"/>
    <lineage>
        <taxon>Bacteria</taxon>
        <taxon>Bacillati</taxon>
        <taxon>Actinomycetota</taxon>
        <taxon>Actinomycetes</taxon>
        <taxon>Propionibacteriales</taxon>
        <taxon>Nocardioidaceae</taxon>
        <taxon>Nocardioides</taxon>
    </lineage>
</organism>
<comment type="caution">
    <text evidence="2">The sequence shown here is derived from an EMBL/GenBank/DDBJ whole genome shotgun (WGS) entry which is preliminary data.</text>
</comment>
<keyword evidence="1" id="KW-1133">Transmembrane helix</keyword>
<evidence type="ECO:0000313" key="2">
    <source>
        <dbReference type="EMBL" id="MDT9595115.1"/>
    </source>
</evidence>
<keyword evidence="3" id="KW-1185">Reference proteome</keyword>
<reference evidence="2 3" key="1">
    <citation type="submission" date="2023-08" db="EMBL/GenBank/DDBJ databases">
        <title>Nocardioides seae sp. nov., a bacterium isolated from a soil.</title>
        <authorList>
            <person name="Wang X."/>
        </authorList>
    </citation>
    <scope>NUCLEOTIDE SEQUENCE [LARGE SCALE GENOMIC DNA]</scope>
    <source>
        <strain evidence="2 3">YZH12</strain>
    </source>
</reference>
<name>A0ABU3Q0T3_9ACTN</name>
<protein>
    <submittedName>
        <fullName evidence="2">Uncharacterized protein</fullName>
    </submittedName>
</protein>
<keyword evidence="1" id="KW-0812">Transmembrane</keyword>
<proteinExistence type="predicted"/>